<evidence type="ECO:0000256" key="2">
    <source>
        <dbReference type="ARBA" id="ARBA00023002"/>
    </source>
</evidence>
<dbReference type="InterPro" id="IPR015590">
    <property type="entry name" value="Aldehyde_DH_dom"/>
</dbReference>
<dbReference type="OrthoDB" id="6882680at2"/>
<dbReference type="RefSeq" id="WP_006897513.1">
    <property type="nucleotide sequence ID" value="NZ_CP015961.1"/>
</dbReference>
<dbReference type="KEGG" id="dtm:BJL86_0405"/>
<accession>A0A173LG55</accession>
<dbReference type="STRING" id="499555.BJL86_0405"/>
<keyword evidence="5" id="KW-1185">Reference proteome</keyword>
<reference evidence="4 5" key="1">
    <citation type="submission" date="2016-06" db="EMBL/GenBank/DDBJ databases">
        <title>Complete genome sequence of a saline-alkali tolerant type strain Dietzia timorensis ID05-A0528T.</title>
        <authorList>
            <person name="Wu X."/>
        </authorList>
    </citation>
    <scope>NUCLEOTIDE SEQUENCE [LARGE SCALE GENOMIC DNA]</scope>
    <source>
        <strain evidence="4 5">ID05-A0528</strain>
    </source>
</reference>
<dbReference type="FunFam" id="3.40.605.10:FF:000007">
    <property type="entry name" value="NAD/NADP-dependent betaine aldehyde dehydrogenase"/>
    <property type="match status" value="1"/>
</dbReference>
<keyword evidence="2" id="KW-0560">Oxidoreductase</keyword>
<dbReference type="Gene3D" id="3.40.605.10">
    <property type="entry name" value="Aldehyde Dehydrogenase, Chain A, domain 1"/>
    <property type="match status" value="1"/>
</dbReference>
<evidence type="ECO:0000313" key="5">
    <source>
        <dbReference type="Proteomes" id="UP000186104"/>
    </source>
</evidence>
<dbReference type="InterPro" id="IPR016163">
    <property type="entry name" value="Ald_DH_C"/>
</dbReference>
<dbReference type="InterPro" id="IPR016161">
    <property type="entry name" value="Ald_DH/histidinol_DH"/>
</dbReference>
<dbReference type="SUPFAM" id="SSF53720">
    <property type="entry name" value="ALDH-like"/>
    <property type="match status" value="1"/>
</dbReference>
<name>A0A173LG55_9ACTN</name>
<evidence type="ECO:0000259" key="3">
    <source>
        <dbReference type="Pfam" id="PF00171"/>
    </source>
</evidence>
<dbReference type="Proteomes" id="UP000186104">
    <property type="component" value="Chromosome"/>
</dbReference>
<feature type="domain" description="Aldehyde dehydrogenase" evidence="3">
    <location>
        <begin position="16"/>
        <end position="475"/>
    </location>
</feature>
<dbReference type="Pfam" id="PF00171">
    <property type="entry name" value="Aldedh"/>
    <property type="match status" value="1"/>
</dbReference>
<dbReference type="FunFam" id="3.40.605.10:FF:000026">
    <property type="entry name" value="Aldehyde dehydrogenase, putative"/>
    <property type="match status" value="1"/>
</dbReference>
<organism evidence="4 5">
    <name type="scientific">Dietzia timorensis</name>
    <dbReference type="NCBI Taxonomy" id="499555"/>
    <lineage>
        <taxon>Bacteria</taxon>
        <taxon>Bacillati</taxon>
        <taxon>Actinomycetota</taxon>
        <taxon>Actinomycetes</taxon>
        <taxon>Mycobacteriales</taxon>
        <taxon>Dietziaceae</taxon>
        <taxon>Dietzia</taxon>
    </lineage>
</organism>
<dbReference type="Gene3D" id="3.40.309.10">
    <property type="entry name" value="Aldehyde Dehydrogenase, Chain A, domain 2"/>
    <property type="match status" value="1"/>
</dbReference>
<gene>
    <name evidence="4" type="ORF">BJL86_0405</name>
</gene>
<sequence>MTHYSLFIDGKSVDTDETYDVVSPGDGTVIATLAKGGTAEVDAAVEAAAAAFASSGWRETPMHERAAVIDRAADAIEARAEEISLLASRENGTPVRLAQGLSVGFPVMHIRYFADLARRHVTDQPTMVSGSVVGIIRREPIGVVAGIVPWNFPLLLTVWKSIPAIAAGNSVVLKADEKTPSTALILAEVLKAAGLPDGVFNVITGDGAEVGGHLTKHPKVRKVSFTGSTATGRTVMANAAERVKKVTMELGGKGANIVLPDADLDLAVDGSLWAFLVHAGQACESGTRLFVHRTIYREFVDRLVQRASQLTIGDPTDMSTDIGPLMNRAQRERVEGFIDSGKKDGATVAFQAELPADLNREGMWVPPTIFTDVTPDMKITTEEIFGPVVSVMAYDDIDAVVAEANTSEYGLSAGVWTTDYTVAMDLAHRLEAGTVWINDWHALSGQLPFGGVKQSGFGREMGPNAINEYTNEKSIAIDYSGRDARAAWGLTIP</sequence>
<evidence type="ECO:0000313" key="4">
    <source>
        <dbReference type="EMBL" id="ANI91215.1"/>
    </source>
</evidence>
<dbReference type="InterPro" id="IPR016162">
    <property type="entry name" value="Ald_DH_N"/>
</dbReference>
<dbReference type="CDD" id="cd07078">
    <property type="entry name" value="ALDH"/>
    <property type="match status" value="1"/>
</dbReference>
<evidence type="ECO:0000256" key="1">
    <source>
        <dbReference type="ARBA" id="ARBA00009986"/>
    </source>
</evidence>
<dbReference type="FunFam" id="3.40.309.10:FF:000012">
    <property type="entry name" value="Betaine aldehyde dehydrogenase"/>
    <property type="match status" value="1"/>
</dbReference>
<comment type="similarity">
    <text evidence="1">Belongs to the aldehyde dehydrogenase family.</text>
</comment>
<protein>
    <submittedName>
        <fullName evidence="4">Aldehyde dehydrogenase, mitochondrial</fullName>
    </submittedName>
</protein>
<proteinExistence type="inferred from homology"/>
<dbReference type="GO" id="GO:0016620">
    <property type="term" value="F:oxidoreductase activity, acting on the aldehyde or oxo group of donors, NAD or NADP as acceptor"/>
    <property type="evidence" value="ECO:0007669"/>
    <property type="project" value="InterPro"/>
</dbReference>
<dbReference type="AlphaFoldDB" id="A0A173LG55"/>
<dbReference type="EMBL" id="CP015961">
    <property type="protein sequence ID" value="ANI91215.1"/>
    <property type="molecule type" value="Genomic_DNA"/>
</dbReference>
<dbReference type="PANTHER" id="PTHR11699">
    <property type="entry name" value="ALDEHYDE DEHYDROGENASE-RELATED"/>
    <property type="match status" value="1"/>
</dbReference>